<evidence type="ECO:0000256" key="4">
    <source>
        <dbReference type="PROSITE-ProRule" id="PRU00339"/>
    </source>
</evidence>
<dbReference type="Pfam" id="PF13424">
    <property type="entry name" value="TPR_12"/>
    <property type="match status" value="1"/>
</dbReference>
<evidence type="ECO:0000256" key="2">
    <source>
        <dbReference type="ARBA" id="ARBA00012438"/>
    </source>
</evidence>
<dbReference type="SUPFAM" id="SSF48452">
    <property type="entry name" value="TPR-like"/>
    <property type="match status" value="1"/>
</dbReference>
<dbReference type="PRINTS" id="PR00344">
    <property type="entry name" value="BCTRLSENSOR"/>
</dbReference>
<comment type="catalytic activity">
    <reaction evidence="1">
        <text>ATP + protein L-histidine = ADP + protein N-phospho-L-histidine.</text>
        <dbReference type="EC" id="2.7.13.3"/>
    </reaction>
</comment>
<dbReference type="InterPro" id="IPR005467">
    <property type="entry name" value="His_kinase_dom"/>
</dbReference>
<evidence type="ECO:0000256" key="3">
    <source>
        <dbReference type="ARBA" id="ARBA00022553"/>
    </source>
</evidence>
<dbReference type="SUPFAM" id="SSF55874">
    <property type="entry name" value="ATPase domain of HSP90 chaperone/DNA topoisomerase II/histidine kinase"/>
    <property type="match status" value="1"/>
</dbReference>
<evidence type="ECO:0000313" key="8">
    <source>
        <dbReference type="EMBL" id="MFC4872929.1"/>
    </source>
</evidence>
<dbReference type="EMBL" id="JBHSJJ010000008">
    <property type="protein sequence ID" value="MFC4872929.1"/>
    <property type="molecule type" value="Genomic_DNA"/>
</dbReference>
<keyword evidence="6" id="KW-1133">Transmembrane helix</keyword>
<sequence length="606" mass="69224">MKASESFQVEAYLDKAKGYQYEQKDSALYFVRKAMELADPEDYGMMASIKNRKGAVYYISGEYDLSLRHYVEALELAKKGEDKPAEVTALNGRGLIYLADKDFEQAIKVWKDCLPINMELSDSVSLAINHFNIGIAFDELKAYDSAIYHLQASLDFLETNRGDIVNLMAKNRMAKVHSSLLQYDKAMQLYQEVLDAKDLLTNWESTFAYTGMAEVALEKGEIKTALEYGQLALKMAEAHGGNWDMERITHVMGEIYEKAGEFSKALYFTRMNKAYHDSLYNTAKNRQISRLQLELSHADNERLRAEKSVAEHQIRQHYRLTIFMVLVVVFLFTLVYFYRKNLLLKEHFNIELGEKNRSIQQQNEMIDKQNQLLKEINQTKTKLLSILSHDLRSPMNSIKQLLMLQQEGYFTEVDREEAMALLHEQVENTERMLNNLLQWANKQTDGMEVNPESFDMTVVVDDLVTTYGFQTKAKRIKVIHSRQSLPEVWMDKAHFQIIVQNLLGNAVKFTPYHGEISLFYTPMAHKILFHIKDSGEGIDDVAQDIISGVGNQRMLSQVGTANETGTGLGLLLVKQFVALNQGEIDVRSIPGSGTEFILGFGISERG</sequence>
<dbReference type="InterPro" id="IPR004358">
    <property type="entry name" value="Sig_transdc_His_kin-like_C"/>
</dbReference>
<evidence type="ECO:0000256" key="1">
    <source>
        <dbReference type="ARBA" id="ARBA00000085"/>
    </source>
</evidence>
<reference evidence="9" key="1">
    <citation type="journal article" date="2019" name="Int. J. Syst. Evol. Microbiol.">
        <title>The Global Catalogue of Microorganisms (GCM) 10K type strain sequencing project: providing services to taxonomists for standard genome sequencing and annotation.</title>
        <authorList>
            <consortium name="The Broad Institute Genomics Platform"/>
            <consortium name="The Broad Institute Genome Sequencing Center for Infectious Disease"/>
            <person name="Wu L."/>
            <person name="Ma J."/>
        </authorList>
    </citation>
    <scope>NUCLEOTIDE SEQUENCE [LARGE SCALE GENOMIC DNA]</scope>
    <source>
        <strain evidence="9">CGMCC 4.7466</strain>
    </source>
</reference>
<dbReference type="PROSITE" id="PS50109">
    <property type="entry name" value="HIS_KIN"/>
    <property type="match status" value="1"/>
</dbReference>
<dbReference type="PROSITE" id="PS50005">
    <property type="entry name" value="TPR"/>
    <property type="match status" value="1"/>
</dbReference>
<comment type="caution">
    <text evidence="8">The sequence shown here is derived from an EMBL/GenBank/DDBJ whole genome shotgun (WGS) entry which is preliminary data.</text>
</comment>
<dbReference type="InterPro" id="IPR019734">
    <property type="entry name" value="TPR_rpt"/>
</dbReference>
<dbReference type="InterPro" id="IPR011990">
    <property type="entry name" value="TPR-like_helical_dom_sf"/>
</dbReference>
<evidence type="ECO:0000313" key="9">
    <source>
        <dbReference type="Proteomes" id="UP001595818"/>
    </source>
</evidence>
<organism evidence="8 9">
    <name type="scientific">Negadavirga shengliensis</name>
    <dbReference type="NCBI Taxonomy" id="1389218"/>
    <lineage>
        <taxon>Bacteria</taxon>
        <taxon>Pseudomonadati</taxon>
        <taxon>Bacteroidota</taxon>
        <taxon>Cytophagia</taxon>
        <taxon>Cytophagales</taxon>
        <taxon>Cyclobacteriaceae</taxon>
        <taxon>Negadavirga</taxon>
    </lineage>
</organism>
<feature type="repeat" description="TPR" evidence="4">
    <location>
        <begin position="47"/>
        <end position="80"/>
    </location>
</feature>
<keyword evidence="9" id="KW-1185">Reference proteome</keyword>
<dbReference type="PANTHER" id="PTHR43547:SF2">
    <property type="entry name" value="HYBRID SIGNAL TRANSDUCTION HISTIDINE KINASE C"/>
    <property type="match status" value="1"/>
</dbReference>
<feature type="coiled-coil region" evidence="5">
    <location>
        <begin position="281"/>
        <end position="308"/>
    </location>
</feature>
<dbReference type="Pfam" id="PF00512">
    <property type="entry name" value="HisKA"/>
    <property type="match status" value="1"/>
</dbReference>
<dbReference type="InterPro" id="IPR036890">
    <property type="entry name" value="HATPase_C_sf"/>
</dbReference>
<keyword evidence="3" id="KW-0597">Phosphoprotein</keyword>
<dbReference type="Gene3D" id="3.30.565.10">
    <property type="entry name" value="Histidine kinase-like ATPase, C-terminal domain"/>
    <property type="match status" value="1"/>
</dbReference>
<dbReference type="InterPro" id="IPR003661">
    <property type="entry name" value="HisK_dim/P_dom"/>
</dbReference>
<dbReference type="CDD" id="cd00082">
    <property type="entry name" value="HisKA"/>
    <property type="match status" value="1"/>
</dbReference>
<keyword evidence="6" id="KW-0812">Transmembrane</keyword>
<dbReference type="SMART" id="SM00028">
    <property type="entry name" value="TPR"/>
    <property type="match status" value="5"/>
</dbReference>
<evidence type="ECO:0000256" key="5">
    <source>
        <dbReference type="SAM" id="Coils"/>
    </source>
</evidence>
<dbReference type="InterPro" id="IPR003594">
    <property type="entry name" value="HATPase_dom"/>
</dbReference>
<dbReference type="SUPFAM" id="SSF47384">
    <property type="entry name" value="Homodimeric domain of signal transducing histidine kinase"/>
    <property type="match status" value="1"/>
</dbReference>
<keyword evidence="6" id="KW-0472">Membrane</keyword>
<dbReference type="PANTHER" id="PTHR43547">
    <property type="entry name" value="TWO-COMPONENT HISTIDINE KINASE"/>
    <property type="match status" value="1"/>
</dbReference>
<dbReference type="SMART" id="SM00388">
    <property type="entry name" value="HisKA"/>
    <property type="match status" value="1"/>
</dbReference>
<dbReference type="InterPro" id="IPR036097">
    <property type="entry name" value="HisK_dim/P_sf"/>
</dbReference>
<keyword evidence="4" id="KW-0802">TPR repeat</keyword>
<dbReference type="Pfam" id="PF02518">
    <property type="entry name" value="HATPase_c"/>
    <property type="match status" value="1"/>
</dbReference>
<proteinExistence type="predicted"/>
<keyword evidence="5" id="KW-0175">Coiled coil</keyword>
<protein>
    <recommendedName>
        <fullName evidence="2">histidine kinase</fullName>
        <ecNumber evidence="2">2.7.13.3</ecNumber>
    </recommendedName>
</protein>
<dbReference type="SMART" id="SM00387">
    <property type="entry name" value="HATPase_c"/>
    <property type="match status" value="1"/>
</dbReference>
<evidence type="ECO:0000256" key="6">
    <source>
        <dbReference type="SAM" id="Phobius"/>
    </source>
</evidence>
<name>A0ABV9T2P6_9BACT</name>
<dbReference type="Gene3D" id="1.25.40.10">
    <property type="entry name" value="Tetratricopeptide repeat domain"/>
    <property type="match status" value="2"/>
</dbReference>
<evidence type="ECO:0000259" key="7">
    <source>
        <dbReference type="PROSITE" id="PS50109"/>
    </source>
</evidence>
<feature type="domain" description="Histidine kinase" evidence="7">
    <location>
        <begin position="386"/>
        <end position="604"/>
    </location>
</feature>
<dbReference type="Gene3D" id="1.10.287.130">
    <property type="match status" value="1"/>
</dbReference>
<feature type="transmembrane region" description="Helical" evidence="6">
    <location>
        <begin position="318"/>
        <end position="338"/>
    </location>
</feature>
<gene>
    <name evidence="8" type="ORF">ACFPFU_14625</name>
</gene>
<accession>A0ABV9T2P6</accession>
<dbReference type="RefSeq" id="WP_377065512.1">
    <property type="nucleotide sequence ID" value="NZ_JBHSJJ010000008.1"/>
</dbReference>
<dbReference type="EC" id="2.7.13.3" evidence="2"/>
<dbReference type="Proteomes" id="UP001595818">
    <property type="component" value="Unassembled WGS sequence"/>
</dbReference>